<keyword evidence="2" id="KW-0732">Signal</keyword>
<accession>A0ABX5LSQ2</accession>
<comment type="caution">
    <text evidence="3">The sequence shown here is derived from an EMBL/GenBank/DDBJ whole genome shotgun (WGS) entry which is preliminary data.</text>
</comment>
<keyword evidence="4" id="KW-1185">Reference proteome</keyword>
<evidence type="ECO:0000256" key="1">
    <source>
        <dbReference type="SAM" id="MobiDB-lite"/>
    </source>
</evidence>
<gene>
    <name evidence="3" type="ORF">B0H50_10522</name>
</gene>
<organism evidence="3 4">
    <name type="scientific">Hallerella porci</name>
    <dbReference type="NCBI Taxonomy" id="1945871"/>
    <lineage>
        <taxon>Bacteria</taxon>
        <taxon>Pseudomonadati</taxon>
        <taxon>Fibrobacterota</taxon>
        <taxon>Fibrobacteria</taxon>
        <taxon>Fibrobacterales</taxon>
        <taxon>Fibrobacteraceae</taxon>
        <taxon>Hallerella</taxon>
    </lineage>
</organism>
<feature type="region of interest" description="Disordered" evidence="1">
    <location>
        <begin position="71"/>
        <end position="105"/>
    </location>
</feature>
<dbReference type="EMBL" id="QGHD01000005">
    <property type="protein sequence ID" value="PWL03480.1"/>
    <property type="molecule type" value="Genomic_DNA"/>
</dbReference>
<feature type="signal peptide" evidence="2">
    <location>
        <begin position="1"/>
        <end position="20"/>
    </location>
</feature>
<evidence type="ECO:0008006" key="5">
    <source>
        <dbReference type="Google" id="ProtNLM"/>
    </source>
</evidence>
<protein>
    <recommendedName>
        <fullName evidence="5">PKD domain-containing protein</fullName>
    </recommendedName>
</protein>
<evidence type="ECO:0000313" key="4">
    <source>
        <dbReference type="Proteomes" id="UP000245523"/>
    </source>
</evidence>
<dbReference type="Proteomes" id="UP000245523">
    <property type="component" value="Unassembled WGS sequence"/>
</dbReference>
<dbReference type="PROSITE" id="PS51257">
    <property type="entry name" value="PROKAR_LIPOPROTEIN"/>
    <property type="match status" value="1"/>
</dbReference>
<reference evidence="3 4" key="1">
    <citation type="submission" date="2018-05" db="EMBL/GenBank/DDBJ databases">
        <title>Animal gut microbial communities from fecal samples from Wisconsin, USA.</title>
        <authorList>
            <person name="Neumann A."/>
        </authorList>
    </citation>
    <scope>NUCLEOTIDE SEQUENCE [LARGE SCALE GENOMIC DNA]</scope>
    <source>
        <strain evidence="3 4">UWS4</strain>
    </source>
</reference>
<sequence>MQKKFIYGLAAAAFAGSLFVACGDGDVSGTTSDDDTSAFLNDSAYYGSLKDLAVTACKDSPKCNANASEIVEPTSSSAADSPVTEPSSQSQAPTSSASIPTPLSSSSTPIVNLSSVAVSSSSAGVVTPTSSAAIVDDGTVNGTCAPVPATISKGGSTTWKFTKLSPAGMAGMTKQQNAIFDWTMTGSTEGSFSAKGSAGGTAATATYAASGSFTATLTVDGNKITCSPLQVNGAPITGCECAATAPTVDVASGAASATWTVSGCTTDGKITGYTWTGATGTGETATATLSKKGDAIAPTVVVANDDNTQQEFKCAEVKAVDSSAPEYSVEKGGQFTLAAGTYTVYYACTQANQYYQPPFALSASGEWSERTLTYTNASGEEVTKSSNSHTISFADMFGSWSGALPTQGFTFTVDGAVTLGCQ</sequence>
<feature type="chain" id="PRO_5045225830" description="PKD domain-containing protein" evidence="2">
    <location>
        <begin position="21"/>
        <end position="422"/>
    </location>
</feature>
<name>A0ABX5LSQ2_9BACT</name>
<dbReference type="RefSeq" id="WP_106198044.1">
    <property type="nucleotide sequence ID" value="NZ_JAXEIU010000049.1"/>
</dbReference>
<evidence type="ECO:0000313" key="3">
    <source>
        <dbReference type="EMBL" id="PWL03480.1"/>
    </source>
</evidence>
<feature type="compositionally biased region" description="Low complexity" evidence="1">
    <location>
        <begin position="86"/>
        <end position="105"/>
    </location>
</feature>
<proteinExistence type="predicted"/>
<evidence type="ECO:0000256" key="2">
    <source>
        <dbReference type="SAM" id="SignalP"/>
    </source>
</evidence>